<gene>
    <name evidence="2" type="ORF">KFK09_008846</name>
    <name evidence="1" type="ORF">KFK09_022181</name>
</gene>
<evidence type="ECO:0000313" key="3">
    <source>
        <dbReference type="Proteomes" id="UP000829196"/>
    </source>
</evidence>
<accession>A0A8T3BL83</accession>
<dbReference type="EMBL" id="JAGYWB010000007">
    <property type="protein sequence ID" value="KAI0516174.1"/>
    <property type="molecule type" value="Genomic_DNA"/>
</dbReference>
<sequence>MILYCLDALHAALLLCFFINLKNLYVDYVFSMVNIYIHVITLEDVLVIEMIMIHCNNVYISIQVGFVVNYQFCYTRR</sequence>
<evidence type="ECO:0000313" key="1">
    <source>
        <dbReference type="EMBL" id="KAI0495874.1"/>
    </source>
</evidence>
<reference evidence="2" key="1">
    <citation type="journal article" date="2022" name="Front. Genet.">
        <title>Chromosome-Scale Assembly of the Dendrobium nobile Genome Provides Insights Into the Molecular Mechanism of the Biosynthesis of the Medicinal Active Ingredient of Dendrobium.</title>
        <authorList>
            <person name="Xu Q."/>
            <person name="Niu S.-C."/>
            <person name="Li K.-L."/>
            <person name="Zheng P.-J."/>
            <person name="Zhang X.-J."/>
            <person name="Jia Y."/>
            <person name="Liu Y."/>
            <person name="Niu Y.-X."/>
            <person name="Yu L.-H."/>
            <person name="Chen D.-F."/>
            <person name="Zhang G.-Q."/>
        </authorList>
    </citation>
    <scope>NUCLEOTIDE SEQUENCE</scope>
    <source>
        <tissue evidence="2">Leaf</tissue>
    </source>
</reference>
<name>A0A8T3BL83_DENNO</name>
<evidence type="ECO:0000313" key="2">
    <source>
        <dbReference type="EMBL" id="KAI0516174.1"/>
    </source>
</evidence>
<keyword evidence="3" id="KW-1185">Reference proteome</keyword>
<organism evidence="2 3">
    <name type="scientific">Dendrobium nobile</name>
    <name type="common">Orchid</name>
    <dbReference type="NCBI Taxonomy" id="94219"/>
    <lineage>
        <taxon>Eukaryota</taxon>
        <taxon>Viridiplantae</taxon>
        <taxon>Streptophyta</taxon>
        <taxon>Embryophyta</taxon>
        <taxon>Tracheophyta</taxon>
        <taxon>Spermatophyta</taxon>
        <taxon>Magnoliopsida</taxon>
        <taxon>Liliopsida</taxon>
        <taxon>Asparagales</taxon>
        <taxon>Orchidaceae</taxon>
        <taxon>Epidendroideae</taxon>
        <taxon>Malaxideae</taxon>
        <taxon>Dendrobiinae</taxon>
        <taxon>Dendrobium</taxon>
    </lineage>
</organism>
<proteinExistence type="predicted"/>
<comment type="caution">
    <text evidence="2">The sequence shown here is derived from an EMBL/GenBank/DDBJ whole genome shotgun (WGS) entry which is preliminary data.</text>
</comment>
<protein>
    <submittedName>
        <fullName evidence="2">Uncharacterized protein</fullName>
    </submittedName>
</protein>
<dbReference type="EMBL" id="JAGYWB010000016">
    <property type="protein sequence ID" value="KAI0495874.1"/>
    <property type="molecule type" value="Genomic_DNA"/>
</dbReference>
<dbReference type="AlphaFoldDB" id="A0A8T3BL83"/>
<dbReference type="Proteomes" id="UP000829196">
    <property type="component" value="Unassembled WGS sequence"/>
</dbReference>